<name>A0A370I819_9NOCA</name>
<accession>A0A370I819</accession>
<evidence type="ECO:0000256" key="1">
    <source>
        <dbReference type="SAM" id="SignalP"/>
    </source>
</evidence>
<dbReference type="AlphaFoldDB" id="A0A370I819"/>
<dbReference type="GO" id="GO:0016042">
    <property type="term" value="P:lipid catabolic process"/>
    <property type="evidence" value="ECO:0007669"/>
    <property type="project" value="InterPro"/>
</dbReference>
<comment type="caution">
    <text evidence="2">The sequence shown here is derived from an EMBL/GenBank/DDBJ whole genome shotgun (WGS) entry which is preliminary data.</text>
</comment>
<dbReference type="STRING" id="1210086.GCA_001613105_01707"/>
<dbReference type="GO" id="GO:0004806">
    <property type="term" value="F:triacylglycerol lipase activity"/>
    <property type="evidence" value="ECO:0007669"/>
    <property type="project" value="InterPro"/>
</dbReference>
<dbReference type="InterPro" id="IPR005152">
    <property type="entry name" value="Lipase_secreted"/>
</dbReference>
<evidence type="ECO:0000313" key="3">
    <source>
        <dbReference type="Proteomes" id="UP000254869"/>
    </source>
</evidence>
<dbReference type="Proteomes" id="UP000254869">
    <property type="component" value="Unassembled WGS sequence"/>
</dbReference>
<dbReference type="Pfam" id="PF03583">
    <property type="entry name" value="LIP"/>
    <property type="match status" value="1"/>
</dbReference>
<dbReference type="InterPro" id="IPR029058">
    <property type="entry name" value="AB_hydrolase_fold"/>
</dbReference>
<dbReference type="Gene3D" id="3.40.50.1820">
    <property type="entry name" value="alpha/beta hydrolase"/>
    <property type="match status" value="1"/>
</dbReference>
<dbReference type="PIRSF" id="PIRSF029171">
    <property type="entry name" value="Esterase_LipA"/>
    <property type="match status" value="1"/>
</dbReference>
<proteinExistence type="predicted"/>
<keyword evidence="1" id="KW-0732">Signal</keyword>
<sequence>MRVRGCWRQWVVAAVSAGVMLGIAAPAQAAEAGTAISVIAQPDGWRGQSGGAVVEYRTLGSDGSVRPASGALFVPSGPAPAGGWPIMAYDHGTSGLGPGCGGQSDPASAPYPETRAKEDRTLKYFLDKGFAVVAPDYLGLGRFDTGTHPYLERDTEATATIDLVRAARATHPELSRTWAVFGASQGGQAALGTGHLQHTYASDLDFRGTIALDPASDVEKVLPLAGPWVPEIPGISGNGTTAFITSILAGLREARPDLDVDGYLSPRGREIVDTVGGLCLDAISDRVRGVSIGEMLSRPLTDPAFRAALTAYMAVPTSGYDAPILLLLNAADLTVPSPLHATLAAQFAANRVDFQSVVGVGKHCEMNDRMWSAVDAFAARILATPAQR</sequence>
<dbReference type="SUPFAM" id="SSF53474">
    <property type="entry name" value="alpha/beta-Hydrolases"/>
    <property type="match status" value="1"/>
</dbReference>
<dbReference type="PANTHER" id="PTHR34853">
    <property type="match status" value="1"/>
</dbReference>
<dbReference type="Gene3D" id="1.10.260.130">
    <property type="match status" value="1"/>
</dbReference>
<feature type="chain" id="PRO_5016761442" evidence="1">
    <location>
        <begin position="30"/>
        <end position="388"/>
    </location>
</feature>
<keyword evidence="3" id="KW-1185">Reference proteome</keyword>
<gene>
    <name evidence="2" type="ORF">DFR76_104511</name>
</gene>
<dbReference type="RefSeq" id="WP_067994416.1">
    <property type="nucleotide sequence ID" value="NZ_QQBC01000004.1"/>
</dbReference>
<protein>
    <submittedName>
        <fullName evidence="2">Secretory lipase</fullName>
    </submittedName>
</protein>
<organism evidence="2 3">
    <name type="scientific">Nocardia pseudobrasiliensis</name>
    <dbReference type="NCBI Taxonomy" id="45979"/>
    <lineage>
        <taxon>Bacteria</taxon>
        <taxon>Bacillati</taxon>
        <taxon>Actinomycetota</taxon>
        <taxon>Actinomycetes</taxon>
        <taxon>Mycobacteriales</taxon>
        <taxon>Nocardiaceae</taxon>
        <taxon>Nocardia</taxon>
    </lineage>
</organism>
<dbReference type="EMBL" id="QQBC01000004">
    <property type="protein sequence ID" value="RDI66760.1"/>
    <property type="molecule type" value="Genomic_DNA"/>
</dbReference>
<dbReference type="PANTHER" id="PTHR34853:SF1">
    <property type="entry name" value="LIPASE 5"/>
    <property type="match status" value="1"/>
</dbReference>
<feature type="signal peptide" evidence="1">
    <location>
        <begin position="1"/>
        <end position="29"/>
    </location>
</feature>
<reference evidence="2 3" key="1">
    <citation type="submission" date="2018-07" db="EMBL/GenBank/DDBJ databases">
        <title>Genomic Encyclopedia of Type Strains, Phase IV (KMG-IV): sequencing the most valuable type-strain genomes for metagenomic binning, comparative biology and taxonomic classification.</title>
        <authorList>
            <person name="Goeker M."/>
        </authorList>
    </citation>
    <scope>NUCLEOTIDE SEQUENCE [LARGE SCALE GENOMIC DNA]</scope>
    <source>
        <strain evidence="2 3">DSM 44290</strain>
    </source>
</reference>
<evidence type="ECO:0000313" key="2">
    <source>
        <dbReference type="EMBL" id="RDI66760.1"/>
    </source>
</evidence>